<name>A0A1C7LXQ2_GRIFR</name>
<reference evidence="1 2" key="1">
    <citation type="submission" date="2016-03" db="EMBL/GenBank/DDBJ databases">
        <title>Whole genome sequencing of Grifola frondosa 9006-11.</title>
        <authorList>
            <person name="Min B."/>
            <person name="Park H."/>
            <person name="Kim J.-G."/>
            <person name="Cho H."/>
            <person name="Oh Y.-L."/>
            <person name="Kong W.-S."/>
            <person name="Choi I.-G."/>
        </authorList>
    </citation>
    <scope>NUCLEOTIDE SEQUENCE [LARGE SCALE GENOMIC DNA]</scope>
    <source>
        <strain evidence="1 2">9006-11</strain>
    </source>
</reference>
<proteinExistence type="predicted"/>
<dbReference type="Proteomes" id="UP000092993">
    <property type="component" value="Unassembled WGS sequence"/>
</dbReference>
<dbReference type="OrthoDB" id="2746911at2759"/>
<organism evidence="1 2">
    <name type="scientific">Grifola frondosa</name>
    <name type="common">Maitake</name>
    <name type="synonym">Polyporus frondosus</name>
    <dbReference type="NCBI Taxonomy" id="5627"/>
    <lineage>
        <taxon>Eukaryota</taxon>
        <taxon>Fungi</taxon>
        <taxon>Dikarya</taxon>
        <taxon>Basidiomycota</taxon>
        <taxon>Agaricomycotina</taxon>
        <taxon>Agaricomycetes</taxon>
        <taxon>Polyporales</taxon>
        <taxon>Grifolaceae</taxon>
        <taxon>Grifola</taxon>
    </lineage>
</organism>
<gene>
    <name evidence="1" type="ORF">A0H81_10845</name>
</gene>
<keyword evidence="2" id="KW-1185">Reference proteome</keyword>
<dbReference type="AlphaFoldDB" id="A0A1C7LXQ2"/>
<dbReference type="EMBL" id="LUGG01000018">
    <property type="protein sequence ID" value="OBZ69248.1"/>
    <property type="molecule type" value="Genomic_DNA"/>
</dbReference>
<evidence type="ECO:0000313" key="1">
    <source>
        <dbReference type="EMBL" id="OBZ69248.1"/>
    </source>
</evidence>
<evidence type="ECO:0000313" key="2">
    <source>
        <dbReference type="Proteomes" id="UP000092993"/>
    </source>
</evidence>
<comment type="caution">
    <text evidence="1">The sequence shown here is derived from an EMBL/GenBank/DDBJ whole genome shotgun (WGS) entry which is preliminary data.</text>
</comment>
<protein>
    <submittedName>
        <fullName evidence="1">Uncharacterized protein</fullName>
    </submittedName>
</protein>
<accession>A0A1C7LXQ2</accession>
<sequence length="81" mass="8962">MGNVIESFQIAEKVAEMLPVPFVRGVVEAALHVATTSERLKRSSDSCLELAKRLAPLLIMLLHFCEQTSRSWWCAGASKTT</sequence>